<keyword evidence="2" id="KW-0805">Transcription regulation</keyword>
<dbReference type="SUPFAM" id="SSF46785">
    <property type="entry name" value="Winged helix' DNA-binding domain"/>
    <property type="match status" value="1"/>
</dbReference>
<evidence type="ECO:0000256" key="4">
    <source>
        <dbReference type="ARBA" id="ARBA00023163"/>
    </source>
</evidence>
<dbReference type="PATRIC" id="fig|50340.43.peg.5556"/>
<reference evidence="6 7" key="1">
    <citation type="journal article" date="2015" name="PLoS ONE">
        <title>Rice-Infecting Pseudomonas Genomes Are Highly Accessorized and Harbor Multiple Putative Virulence Mechanisms to Cause Sheath Brown Rot.</title>
        <authorList>
            <person name="Quibod I.L."/>
            <person name="Grande G."/>
            <person name="Oreiro E.G."/>
            <person name="Borja F.N."/>
            <person name="Dossa G.S."/>
            <person name="Mauleon R."/>
            <person name="Cruz C.V."/>
            <person name="Oliva R."/>
        </authorList>
    </citation>
    <scope>NUCLEOTIDE SEQUENCE [LARGE SCALE GENOMIC DNA]</scope>
    <source>
        <strain evidence="6 7">IRRI 6609</strain>
    </source>
</reference>
<gene>
    <name evidence="6" type="ORF">PF66_02187</name>
</gene>
<dbReference type="PANTHER" id="PTHR30118">
    <property type="entry name" value="HTH-TYPE TRANSCRIPTIONAL REGULATOR LEUO-RELATED"/>
    <property type="match status" value="1"/>
</dbReference>
<dbReference type="InterPro" id="IPR036390">
    <property type="entry name" value="WH_DNA-bd_sf"/>
</dbReference>
<dbReference type="EMBL" id="JSYZ01000007">
    <property type="protein sequence ID" value="KPA91304.1"/>
    <property type="molecule type" value="Genomic_DNA"/>
</dbReference>
<evidence type="ECO:0000259" key="5">
    <source>
        <dbReference type="PROSITE" id="PS50931"/>
    </source>
</evidence>
<dbReference type="InterPro" id="IPR036388">
    <property type="entry name" value="WH-like_DNA-bd_sf"/>
</dbReference>
<feature type="domain" description="HTH lysR-type" evidence="5">
    <location>
        <begin position="16"/>
        <end position="73"/>
    </location>
</feature>
<evidence type="ECO:0000256" key="3">
    <source>
        <dbReference type="ARBA" id="ARBA00023125"/>
    </source>
</evidence>
<dbReference type="GO" id="GO:0003700">
    <property type="term" value="F:DNA-binding transcription factor activity"/>
    <property type="evidence" value="ECO:0007669"/>
    <property type="project" value="InterPro"/>
</dbReference>
<keyword evidence="3" id="KW-0238">DNA-binding</keyword>
<protein>
    <submittedName>
        <fullName evidence="6">Transcriptional regulator, LysR family</fullName>
    </submittedName>
</protein>
<dbReference type="InterPro" id="IPR000847">
    <property type="entry name" value="LysR_HTH_N"/>
</dbReference>
<dbReference type="Gene3D" id="3.40.190.10">
    <property type="entry name" value="Periplasmic binding protein-like II"/>
    <property type="match status" value="2"/>
</dbReference>
<dbReference type="Proteomes" id="UP000037931">
    <property type="component" value="Unassembled WGS sequence"/>
</dbReference>
<dbReference type="AlphaFoldDB" id="A0A0M9GHE7"/>
<proteinExistence type="inferred from homology"/>
<name>A0A0M9GHE7_9PSED</name>
<accession>A0A0M9GHE7</accession>
<dbReference type="Gene3D" id="1.10.10.10">
    <property type="entry name" value="Winged helix-like DNA-binding domain superfamily/Winged helix DNA-binding domain"/>
    <property type="match status" value="1"/>
</dbReference>
<comment type="caution">
    <text evidence="6">The sequence shown here is derived from an EMBL/GenBank/DDBJ whole genome shotgun (WGS) entry which is preliminary data.</text>
</comment>
<keyword evidence="4" id="KW-0804">Transcription</keyword>
<evidence type="ECO:0000313" key="6">
    <source>
        <dbReference type="EMBL" id="KPA91304.1"/>
    </source>
</evidence>
<dbReference type="InterPro" id="IPR005119">
    <property type="entry name" value="LysR_subst-bd"/>
</dbReference>
<evidence type="ECO:0000256" key="1">
    <source>
        <dbReference type="ARBA" id="ARBA00009437"/>
    </source>
</evidence>
<dbReference type="CDD" id="cd08460">
    <property type="entry name" value="PBP2_DntR_like_1"/>
    <property type="match status" value="1"/>
</dbReference>
<keyword evidence="7" id="KW-1185">Reference proteome</keyword>
<dbReference type="Pfam" id="PF03466">
    <property type="entry name" value="LysR_substrate"/>
    <property type="match status" value="1"/>
</dbReference>
<dbReference type="Pfam" id="PF00126">
    <property type="entry name" value="HTH_1"/>
    <property type="match status" value="1"/>
</dbReference>
<comment type="similarity">
    <text evidence="1">Belongs to the LysR transcriptional regulatory family.</text>
</comment>
<dbReference type="PANTHER" id="PTHR30118:SF15">
    <property type="entry name" value="TRANSCRIPTIONAL REGULATORY PROTEIN"/>
    <property type="match status" value="1"/>
</dbReference>
<dbReference type="PROSITE" id="PS50931">
    <property type="entry name" value="HTH_LYSR"/>
    <property type="match status" value="1"/>
</dbReference>
<dbReference type="SUPFAM" id="SSF53850">
    <property type="entry name" value="Periplasmic binding protein-like II"/>
    <property type="match status" value="1"/>
</dbReference>
<evidence type="ECO:0000256" key="2">
    <source>
        <dbReference type="ARBA" id="ARBA00023015"/>
    </source>
</evidence>
<dbReference type="InterPro" id="IPR050389">
    <property type="entry name" value="LysR-type_TF"/>
</dbReference>
<dbReference type="GO" id="GO:0003677">
    <property type="term" value="F:DNA binding"/>
    <property type="evidence" value="ECO:0007669"/>
    <property type="project" value="UniProtKB-KW"/>
</dbReference>
<evidence type="ECO:0000313" key="7">
    <source>
        <dbReference type="Proteomes" id="UP000037931"/>
    </source>
</evidence>
<dbReference type="STRING" id="50340.PF66_02187"/>
<sequence>MAIDAAAGYAQPMQIPDLNLLVALDILLEEGSVTAAARRMNLSAPAMSRTLTRIREALNDPILVRSGRGLAPTPRALELREQVRGVVELAHGVFAPGQETDLTTLERTFSVRANDMFFGAFGNQLLERLARDMPNATLRMVPEGDTDDDALNEGRIDLAICAPRKFGADIKVQRLFNTSLIGIARAGHPLFDEELDAERFARYDHISVSRRGRARGPIDALLAELNLRRRVSLVLPTFHAAMFAVAGSDLILPSIPRPMVRNLISLGLPLRTFELPVPVETIVVIQAWHPRLDNDHAHRWLRRTLKDMCDATPA</sequence>
<organism evidence="6 7">
    <name type="scientific">Pseudomonas asplenii</name>
    <dbReference type="NCBI Taxonomy" id="53407"/>
    <lineage>
        <taxon>Bacteria</taxon>
        <taxon>Pseudomonadati</taxon>
        <taxon>Pseudomonadota</taxon>
        <taxon>Gammaproteobacteria</taxon>
        <taxon>Pseudomonadales</taxon>
        <taxon>Pseudomonadaceae</taxon>
        <taxon>Pseudomonas</taxon>
    </lineage>
</organism>